<gene>
    <name evidence="2" type="ORF">Q9312_11675</name>
</gene>
<name>A0AA51RQV4_9GAMM</name>
<dbReference type="PANTHER" id="PTHR43640:SF1">
    <property type="entry name" value="THIOREDOXIN-DEPENDENT PEROXIREDOXIN"/>
    <property type="match status" value="1"/>
</dbReference>
<organism evidence="2 3">
    <name type="scientific">Pleionea litopenaei</name>
    <dbReference type="NCBI Taxonomy" id="3070815"/>
    <lineage>
        <taxon>Bacteria</taxon>
        <taxon>Pseudomonadati</taxon>
        <taxon>Pseudomonadota</taxon>
        <taxon>Gammaproteobacteria</taxon>
        <taxon>Oceanospirillales</taxon>
        <taxon>Pleioneaceae</taxon>
        <taxon>Pleionea</taxon>
    </lineage>
</organism>
<dbReference type="PANTHER" id="PTHR43640">
    <property type="entry name" value="OS07G0260300 PROTEIN"/>
    <property type="match status" value="1"/>
</dbReference>
<dbReference type="Proteomes" id="UP001239782">
    <property type="component" value="Chromosome"/>
</dbReference>
<dbReference type="CDD" id="cd02969">
    <property type="entry name" value="PRX_like1"/>
    <property type="match status" value="1"/>
</dbReference>
<dbReference type="RefSeq" id="WP_309201030.1">
    <property type="nucleotide sequence ID" value="NZ_CP133548.1"/>
</dbReference>
<dbReference type="Pfam" id="PF00578">
    <property type="entry name" value="AhpC-TSA"/>
    <property type="match status" value="1"/>
</dbReference>
<dbReference type="Gene3D" id="3.40.30.10">
    <property type="entry name" value="Glutaredoxin"/>
    <property type="match status" value="1"/>
</dbReference>
<dbReference type="EMBL" id="CP133548">
    <property type="protein sequence ID" value="WMS85877.1"/>
    <property type="molecule type" value="Genomic_DNA"/>
</dbReference>
<dbReference type="GO" id="GO:0016209">
    <property type="term" value="F:antioxidant activity"/>
    <property type="evidence" value="ECO:0007669"/>
    <property type="project" value="InterPro"/>
</dbReference>
<dbReference type="SUPFAM" id="SSF52833">
    <property type="entry name" value="Thioredoxin-like"/>
    <property type="match status" value="1"/>
</dbReference>
<dbReference type="InterPro" id="IPR013766">
    <property type="entry name" value="Thioredoxin_domain"/>
</dbReference>
<dbReference type="InterPro" id="IPR047262">
    <property type="entry name" value="PRX-like1"/>
</dbReference>
<feature type="domain" description="Thioredoxin" evidence="1">
    <location>
        <begin position="9"/>
        <end position="135"/>
    </location>
</feature>
<evidence type="ECO:0000259" key="1">
    <source>
        <dbReference type="PROSITE" id="PS51352"/>
    </source>
</evidence>
<dbReference type="AlphaFoldDB" id="A0AA51RQV4"/>
<dbReference type="GO" id="GO:0016491">
    <property type="term" value="F:oxidoreductase activity"/>
    <property type="evidence" value="ECO:0007669"/>
    <property type="project" value="InterPro"/>
</dbReference>
<dbReference type="KEGG" id="plei:Q9312_11675"/>
<keyword evidence="3" id="KW-1185">Reference proteome</keyword>
<protein>
    <submittedName>
        <fullName evidence="2">Thioredoxin family protein</fullName>
    </submittedName>
</protein>
<reference evidence="2 3" key="1">
    <citation type="submission" date="2023-08" db="EMBL/GenBank/DDBJ databases">
        <title>Pleionea litopenaei sp. nov., isolated from stomach of juvenile Litopenaeus vannamei.</title>
        <authorList>
            <person name="Rho A.M."/>
            <person name="Hwang C.Y."/>
        </authorList>
    </citation>
    <scope>NUCLEOTIDE SEQUENCE [LARGE SCALE GENOMIC DNA]</scope>
    <source>
        <strain evidence="2 3">HL-JVS1</strain>
    </source>
</reference>
<sequence length="190" mass="20796">MNQRLNFPARVGWTAPDFSLTGVDGNQWNLAASRGAMGLVVAFIANDCPYVKPIRGQLNAVANQLKAMGIGMIAINSNDPAISPDDSLPYMRALTREFNFAFPYLVDDKQIMAKAFGAETTPEFFGFNALMELQYRGRLGLKKDEPIEQSELMQAMHQIALTGQGPLEQIASVGCKIKGGNARRQVELDA</sequence>
<evidence type="ECO:0000313" key="3">
    <source>
        <dbReference type="Proteomes" id="UP001239782"/>
    </source>
</evidence>
<dbReference type="InterPro" id="IPR000866">
    <property type="entry name" value="AhpC/TSA"/>
</dbReference>
<accession>A0AA51RQV4</accession>
<dbReference type="InterPro" id="IPR036249">
    <property type="entry name" value="Thioredoxin-like_sf"/>
</dbReference>
<proteinExistence type="predicted"/>
<evidence type="ECO:0000313" key="2">
    <source>
        <dbReference type="EMBL" id="WMS85877.1"/>
    </source>
</evidence>
<dbReference type="PROSITE" id="PS51352">
    <property type="entry name" value="THIOREDOXIN_2"/>
    <property type="match status" value="1"/>
</dbReference>